<comment type="caution">
    <text evidence="1">The sequence shown here is derived from an EMBL/GenBank/DDBJ whole genome shotgun (WGS) entry which is preliminary data.</text>
</comment>
<dbReference type="AlphaFoldDB" id="A0A2P2E9X9"/>
<organism evidence="1 2">
    <name type="scientific">Candidatus Phycosocius bacilliformis</name>
    <dbReference type="NCBI Taxonomy" id="1445552"/>
    <lineage>
        <taxon>Bacteria</taxon>
        <taxon>Pseudomonadati</taxon>
        <taxon>Pseudomonadota</taxon>
        <taxon>Alphaproteobacteria</taxon>
        <taxon>Caulobacterales</taxon>
        <taxon>Caulobacterales incertae sedis</taxon>
        <taxon>Candidatus Phycosocius</taxon>
    </lineage>
</organism>
<sequence>MKDNVFGRNCPDTLGTNLTALGADLASAFIPGFTGGGLAVRGAKGLGHQNPLYRAAVKSFKDGPLTNAGRALTKHPEILGMTKDNLRQALRSNDSVNAAAHGALRNIMRNGTTTTPTIGRYGPVIQVQVPGGFGAR</sequence>
<dbReference type="Proteomes" id="UP000245086">
    <property type="component" value="Unassembled WGS sequence"/>
</dbReference>
<proteinExistence type="predicted"/>
<evidence type="ECO:0000313" key="2">
    <source>
        <dbReference type="Proteomes" id="UP000245086"/>
    </source>
</evidence>
<dbReference type="EMBL" id="BFBR01000004">
    <property type="protein sequence ID" value="GBF57877.1"/>
    <property type="molecule type" value="Genomic_DNA"/>
</dbReference>
<gene>
    <name evidence="1" type="ORF">PbB2_01547</name>
</gene>
<protein>
    <submittedName>
        <fullName evidence="1">Uncharacterized protein</fullName>
    </submittedName>
</protein>
<evidence type="ECO:0000313" key="1">
    <source>
        <dbReference type="EMBL" id="GBF57877.1"/>
    </source>
</evidence>
<accession>A0A2P2E9X9</accession>
<name>A0A2P2E9X9_9PROT</name>
<keyword evidence="2" id="KW-1185">Reference proteome</keyword>
<reference evidence="1 2" key="1">
    <citation type="journal article" date="2018" name="Genome Announc.">
        <title>Draft Genome Sequence of "Candidatus Phycosocius bacilliformis," an Alphaproteobacterial Ectosymbiont of the Hydrocarbon-Producing Green Alga Botryococcus braunii.</title>
        <authorList>
            <person name="Tanabe Y."/>
            <person name="Yamaguchi H."/>
            <person name="Watanabe M.M."/>
        </authorList>
    </citation>
    <scope>NUCLEOTIDE SEQUENCE [LARGE SCALE GENOMIC DNA]</scope>
    <source>
        <strain evidence="1 2">BOTRYCO-2</strain>
    </source>
</reference>